<feature type="compositionally biased region" description="Basic and acidic residues" evidence="1">
    <location>
        <begin position="263"/>
        <end position="275"/>
    </location>
</feature>
<evidence type="ECO:0000256" key="1">
    <source>
        <dbReference type="SAM" id="MobiDB-lite"/>
    </source>
</evidence>
<comment type="caution">
    <text evidence="2">The sequence shown here is derived from an EMBL/GenBank/DDBJ whole genome shotgun (WGS) entry which is preliminary data.</text>
</comment>
<accession>A0AB34GY81</accession>
<dbReference type="AlphaFoldDB" id="A0AB34GY81"/>
<dbReference type="Proteomes" id="UP001159641">
    <property type="component" value="Unassembled WGS sequence"/>
</dbReference>
<proteinExistence type="predicted"/>
<keyword evidence="3" id="KW-1185">Reference proteome</keyword>
<evidence type="ECO:0000313" key="3">
    <source>
        <dbReference type="Proteomes" id="UP001159641"/>
    </source>
</evidence>
<feature type="compositionally biased region" description="Low complexity" evidence="1">
    <location>
        <begin position="148"/>
        <end position="160"/>
    </location>
</feature>
<feature type="region of interest" description="Disordered" evidence="1">
    <location>
        <begin position="243"/>
        <end position="275"/>
    </location>
</feature>
<organism evidence="2 3">
    <name type="scientific">Eschrichtius robustus</name>
    <name type="common">California gray whale</name>
    <name type="synonym">Eschrichtius gibbosus</name>
    <dbReference type="NCBI Taxonomy" id="9764"/>
    <lineage>
        <taxon>Eukaryota</taxon>
        <taxon>Metazoa</taxon>
        <taxon>Chordata</taxon>
        <taxon>Craniata</taxon>
        <taxon>Vertebrata</taxon>
        <taxon>Euteleostomi</taxon>
        <taxon>Mammalia</taxon>
        <taxon>Eutheria</taxon>
        <taxon>Laurasiatheria</taxon>
        <taxon>Artiodactyla</taxon>
        <taxon>Whippomorpha</taxon>
        <taxon>Cetacea</taxon>
        <taxon>Mysticeti</taxon>
        <taxon>Eschrichtiidae</taxon>
        <taxon>Eschrichtius</taxon>
    </lineage>
</organism>
<feature type="region of interest" description="Disordered" evidence="1">
    <location>
        <begin position="97"/>
        <end position="222"/>
    </location>
</feature>
<evidence type="ECO:0000313" key="2">
    <source>
        <dbReference type="EMBL" id="KAJ8785073.1"/>
    </source>
</evidence>
<dbReference type="EMBL" id="JAIQCJ010002027">
    <property type="protein sequence ID" value="KAJ8785073.1"/>
    <property type="molecule type" value="Genomic_DNA"/>
</dbReference>
<feature type="compositionally biased region" description="Low complexity" evidence="1">
    <location>
        <begin position="118"/>
        <end position="138"/>
    </location>
</feature>
<feature type="compositionally biased region" description="Acidic residues" evidence="1">
    <location>
        <begin position="32"/>
        <end position="41"/>
    </location>
</feature>
<feature type="region of interest" description="Disordered" evidence="1">
    <location>
        <begin position="1"/>
        <end position="47"/>
    </location>
</feature>
<reference evidence="2 3" key="1">
    <citation type="submission" date="2022-11" db="EMBL/GenBank/DDBJ databases">
        <title>Whole genome sequence of Eschrichtius robustus ER-17-0199.</title>
        <authorList>
            <person name="Bruniche-Olsen A."/>
            <person name="Black A.N."/>
            <person name="Fields C.J."/>
            <person name="Walden K."/>
            <person name="Dewoody J.A."/>
        </authorList>
    </citation>
    <scope>NUCLEOTIDE SEQUENCE [LARGE SCALE GENOMIC DNA]</scope>
    <source>
        <strain evidence="2">ER-17-0199</strain>
        <tissue evidence="2">Blubber</tissue>
    </source>
</reference>
<gene>
    <name evidence="2" type="ORF">J1605_007629</name>
</gene>
<sequence length="316" mass="33361">MQKAWNPGLCREGREKTKFPGHSPKRPRTGEENADADSSSDEEPKGWTDLCYKKVKKGFNSLVTLNAGEERGAVQARDPSAGWSPEPLQCAARTREASGNRACSAGGWGPGDWDCACGSGIPRSRSASPRRPYRCRPSGPRPSPPSVRSPGRGPAATEAEGPPPGSQRSGGEGTTCPARAGAGGAGRARLPEPERTPAEAPGPIHTRRRPSRAPASLARVDASSWTARWGPSGRTRVRAGVCAGSADSAHGRGRATDPLWSNEGRDGCSGPRDRSFQWWRRAGGGIQGAGDTQKKVVENGDSEQREAEGTVFLSGY</sequence>
<name>A0AB34GY81_ESCRO</name>
<protein>
    <submittedName>
        <fullName evidence="2">Uncharacterized protein</fullName>
    </submittedName>
</protein>